<sequence length="145" mass="16673">MAFPPYAELYPGRFGGSSGGMQLYAPPPWGGSRGLDMPLGYEMSALGAMMPYRDRMPLSMRSDPFRSPLSPMSMAFDDMDLYGPRRPLLRRGEMFRRPSYGGRLFDDEDDWNDIECDETLALLLRKMSGMLRGRGELHSRRMRRY</sequence>
<name>A0A6H0Y329_9PEZI</name>
<evidence type="ECO:0000313" key="2">
    <source>
        <dbReference type="Proteomes" id="UP000503462"/>
    </source>
</evidence>
<dbReference type="AlphaFoldDB" id="A0A6H0Y329"/>
<proteinExistence type="predicted"/>
<gene>
    <name evidence="1" type="ORF">AMS68_006775</name>
</gene>
<protein>
    <submittedName>
        <fullName evidence="1">Uncharacterized protein</fullName>
    </submittedName>
</protein>
<accession>A0A6H0Y329</accession>
<reference evidence="1 2" key="1">
    <citation type="journal article" date="2016" name="Sci. Rep.">
        <title>Peltaster fructicola genome reveals evolution from an invasive phytopathogen to an ectophytic parasite.</title>
        <authorList>
            <person name="Xu C."/>
            <person name="Chen H."/>
            <person name="Gleason M.L."/>
            <person name="Xu J.R."/>
            <person name="Liu H."/>
            <person name="Zhang R."/>
            <person name="Sun G."/>
        </authorList>
    </citation>
    <scope>NUCLEOTIDE SEQUENCE [LARGE SCALE GENOMIC DNA]</scope>
    <source>
        <strain evidence="1 2">LNHT1506</strain>
    </source>
</reference>
<dbReference type="EMBL" id="CP051142">
    <property type="protein sequence ID" value="QIX01258.1"/>
    <property type="molecule type" value="Genomic_DNA"/>
</dbReference>
<organism evidence="1 2">
    <name type="scientific">Peltaster fructicola</name>
    <dbReference type="NCBI Taxonomy" id="286661"/>
    <lineage>
        <taxon>Eukaryota</taxon>
        <taxon>Fungi</taxon>
        <taxon>Dikarya</taxon>
        <taxon>Ascomycota</taxon>
        <taxon>Pezizomycotina</taxon>
        <taxon>Dothideomycetes</taxon>
        <taxon>Dothideomycetes incertae sedis</taxon>
        <taxon>Peltaster</taxon>
    </lineage>
</organism>
<dbReference type="Proteomes" id="UP000503462">
    <property type="component" value="Chromosome 4"/>
</dbReference>
<keyword evidence="2" id="KW-1185">Reference proteome</keyword>
<evidence type="ECO:0000313" key="1">
    <source>
        <dbReference type="EMBL" id="QIX01258.1"/>
    </source>
</evidence>